<dbReference type="InterPro" id="IPR045087">
    <property type="entry name" value="Cu-oxidase_fam"/>
</dbReference>
<dbReference type="Pfam" id="PF00394">
    <property type="entry name" value="Cu-oxidase"/>
    <property type="match status" value="1"/>
</dbReference>
<reference evidence="6 7" key="1">
    <citation type="submission" date="2024-09" db="EMBL/GenBank/DDBJ databases">
        <title>Itraconazole resistance in Madurella fahalii resulting from another homologue of gene encoding cytochrome P450 14-alpha sterol demethylase (CYP51).</title>
        <authorList>
            <person name="Yoshioka I."/>
            <person name="Fahal A.H."/>
            <person name="Kaneko S."/>
            <person name="Yaguchi T."/>
        </authorList>
    </citation>
    <scope>NUCLEOTIDE SEQUENCE [LARGE SCALE GENOMIC DNA]</scope>
    <source>
        <strain evidence="6 7">IFM 68171</strain>
    </source>
</reference>
<keyword evidence="2" id="KW-0186">Copper</keyword>
<dbReference type="Pfam" id="PF07732">
    <property type="entry name" value="Cu-oxidase_3"/>
    <property type="match status" value="1"/>
</dbReference>
<feature type="domain" description="Plastocyanin-like" evidence="3">
    <location>
        <begin position="214"/>
        <end position="371"/>
    </location>
</feature>
<evidence type="ECO:0000259" key="5">
    <source>
        <dbReference type="Pfam" id="PF07732"/>
    </source>
</evidence>
<dbReference type="RefSeq" id="XP_070913304.1">
    <property type="nucleotide sequence ID" value="XM_071057203.1"/>
</dbReference>
<evidence type="ECO:0000256" key="1">
    <source>
        <dbReference type="ARBA" id="ARBA00010609"/>
    </source>
</evidence>
<dbReference type="CDD" id="cd13854">
    <property type="entry name" value="CuRO_1_MaLCC_like"/>
    <property type="match status" value="1"/>
</dbReference>
<evidence type="ECO:0000256" key="2">
    <source>
        <dbReference type="ARBA" id="ARBA00023008"/>
    </source>
</evidence>
<evidence type="ECO:0000313" key="6">
    <source>
        <dbReference type="EMBL" id="GAB1311571.1"/>
    </source>
</evidence>
<evidence type="ECO:0000313" key="7">
    <source>
        <dbReference type="Proteomes" id="UP001628179"/>
    </source>
</evidence>
<dbReference type="PANTHER" id="PTHR11709:SF145">
    <property type="entry name" value="LCC1"/>
    <property type="match status" value="1"/>
</dbReference>
<dbReference type="SUPFAM" id="SSF49503">
    <property type="entry name" value="Cupredoxins"/>
    <property type="match status" value="3"/>
</dbReference>
<dbReference type="InterPro" id="IPR011706">
    <property type="entry name" value="Cu-oxidase_C"/>
</dbReference>
<feature type="domain" description="Plastocyanin-like" evidence="4">
    <location>
        <begin position="444"/>
        <end position="561"/>
    </location>
</feature>
<dbReference type="CDD" id="cd13880">
    <property type="entry name" value="CuRO_2_MaLCC_like"/>
    <property type="match status" value="1"/>
</dbReference>
<protein>
    <recommendedName>
        <fullName evidence="8">Laccase</fullName>
    </recommendedName>
</protein>
<feature type="domain" description="Plastocyanin-like" evidence="5">
    <location>
        <begin position="89"/>
        <end position="203"/>
    </location>
</feature>
<evidence type="ECO:0000259" key="4">
    <source>
        <dbReference type="Pfam" id="PF07731"/>
    </source>
</evidence>
<dbReference type="Proteomes" id="UP001628179">
    <property type="component" value="Unassembled WGS sequence"/>
</dbReference>
<dbReference type="Pfam" id="PF07731">
    <property type="entry name" value="Cu-oxidase_2"/>
    <property type="match status" value="1"/>
</dbReference>
<name>A0ABQ0G1D8_9PEZI</name>
<dbReference type="InterPro" id="IPR011707">
    <property type="entry name" value="Cu-oxidase-like_N"/>
</dbReference>
<proteinExistence type="inferred from homology"/>
<dbReference type="CDD" id="cd13901">
    <property type="entry name" value="CuRO_3_MaLCC_like"/>
    <property type="match status" value="1"/>
</dbReference>
<evidence type="ECO:0000259" key="3">
    <source>
        <dbReference type="Pfam" id="PF00394"/>
    </source>
</evidence>
<dbReference type="PANTHER" id="PTHR11709">
    <property type="entry name" value="MULTI-COPPER OXIDASE"/>
    <property type="match status" value="1"/>
</dbReference>
<sequence length="595" mass="65476">MGVVGNVLNGVVEAATSALHSSTGTLAQTKTNGASLLGTLLCPVLSFFLSNNPLPDGYPWGKLTDYGNNAYADFPRTGVVRHYDFIVSRGIIAPDGYQRDVLLVNGAFPGPLIEANWGDTIVVDVHNNITHPEEGTSIHWHGFLQQETPWEDGAPGVSQCPIPPGTSYRYEFIASLYGSSWYHAHYSAQYSGGVVGPIVVHGPTQEKYDVDLGPVMLSDWYHSEYFDIIEEMLAPNGSLMVYSDNNLINGKMNFDCSAVAPGDTTPCFDGAGISKFSFQTGKTHRLRLINSGADGVQRFSIDEHTLTVIAEDFVPVKPYNTTVVILGVGQRADVLVVANAGRSDAAFWMRSSLTYCSAANQPNALAAVYYDQADTTMTPTSRAWDIPNLGDCANRDLRETEPLYPIALPEPTFTHAMDIEVFTNASNVMLWKFNGVSMRANYNNPVLLLANEGNFSYPEEWNVVNYRNNGSVRIVVNNKTPGPHPMHLHGHNFYVLHEGPGAWDGTVIRPENPHRRDVHIVRGNGHLVVQFDGNPGVWAFHCHVVWHASGGFFASLIVEPEKVGQMRISRDVEKNCKAWDQWSKHNVVEQIDSGT</sequence>
<evidence type="ECO:0008006" key="8">
    <source>
        <dbReference type="Google" id="ProtNLM"/>
    </source>
</evidence>
<dbReference type="GeneID" id="98172526"/>
<gene>
    <name evidence="6" type="ORF">MFIFM68171_01781</name>
</gene>
<accession>A0ABQ0G1D8</accession>
<comment type="similarity">
    <text evidence="1">Belongs to the multicopper oxidase family.</text>
</comment>
<dbReference type="Gene3D" id="2.60.40.420">
    <property type="entry name" value="Cupredoxins - blue copper proteins"/>
    <property type="match status" value="3"/>
</dbReference>
<organism evidence="6 7">
    <name type="scientific">Madurella fahalii</name>
    <dbReference type="NCBI Taxonomy" id="1157608"/>
    <lineage>
        <taxon>Eukaryota</taxon>
        <taxon>Fungi</taxon>
        <taxon>Dikarya</taxon>
        <taxon>Ascomycota</taxon>
        <taxon>Pezizomycotina</taxon>
        <taxon>Sordariomycetes</taxon>
        <taxon>Sordariomycetidae</taxon>
        <taxon>Sordariales</taxon>
        <taxon>Sordariales incertae sedis</taxon>
        <taxon>Madurella</taxon>
    </lineage>
</organism>
<dbReference type="EMBL" id="BAAFSV010000001">
    <property type="protein sequence ID" value="GAB1311571.1"/>
    <property type="molecule type" value="Genomic_DNA"/>
</dbReference>
<comment type="caution">
    <text evidence="6">The sequence shown here is derived from an EMBL/GenBank/DDBJ whole genome shotgun (WGS) entry which is preliminary data.</text>
</comment>
<dbReference type="InterPro" id="IPR001117">
    <property type="entry name" value="Cu-oxidase_2nd"/>
</dbReference>
<keyword evidence="7" id="KW-1185">Reference proteome</keyword>
<dbReference type="InterPro" id="IPR008972">
    <property type="entry name" value="Cupredoxin"/>
</dbReference>